<evidence type="ECO:0000259" key="2">
    <source>
        <dbReference type="PROSITE" id="PS50048"/>
    </source>
</evidence>
<dbReference type="EMBL" id="ML119676">
    <property type="protein sequence ID" value="RPA81858.1"/>
    <property type="molecule type" value="Genomic_DNA"/>
</dbReference>
<keyword evidence="1" id="KW-0539">Nucleus</keyword>
<dbReference type="SUPFAM" id="SSF57701">
    <property type="entry name" value="Zn2/Cys6 DNA-binding domain"/>
    <property type="match status" value="1"/>
</dbReference>
<dbReference type="AlphaFoldDB" id="A0A3N4IB12"/>
<feature type="domain" description="Zn(2)-C6 fungal-type" evidence="2">
    <location>
        <begin position="43"/>
        <end position="77"/>
    </location>
</feature>
<accession>A0A3N4IB12</accession>
<evidence type="ECO:0000256" key="1">
    <source>
        <dbReference type="ARBA" id="ARBA00023242"/>
    </source>
</evidence>
<dbReference type="Proteomes" id="UP000275078">
    <property type="component" value="Unassembled WGS sequence"/>
</dbReference>
<keyword evidence="4" id="KW-1185">Reference proteome</keyword>
<dbReference type="GO" id="GO:0000981">
    <property type="term" value="F:DNA-binding transcription factor activity, RNA polymerase II-specific"/>
    <property type="evidence" value="ECO:0007669"/>
    <property type="project" value="InterPro"/>
</dbReference>
<dbReference type="PROSITE" id="PS50048">
    <property type="entry name" value="ZN2_CY6_FUNGAL_2"/>
    <property type="match status" value="1"/>
</dbReference>
<dbReference type="Pfam" id="PF00172">
    <property type="entry name" value="Zn_clus"/>
    <property type="match status" value="1"/>
</dbReference>
<evidence type="ECO:0000313" key="3">
    <source>
        <dbReference type="EMBL" id="RPA81858.1"/>
    </source>
</evidence>
<sequence>MDPFSRLGDMHSADNTTISHRLKTSSLSSSLQQCTPRQRTAIACRYCRRRKIRCSGFENADDGRCLNCQRFSQECVFTPVSTHNPAIPQHNHIANAVNPIQPKFISPIRLSNQLEPEVFRLPQAPQALPYEVTSLRDFQSRMGFPAEHVLELSRPHQNTPLSISKAVQPQLVEERDAGSRWPHYERNIGVHAFLPLPDEKTDHCAQLPRIPDSRSATDKFMLDMLKPRKGL</sequence>
<dbReference type="STRING" id="1160509.A0A3N4IB12"/>
<reference evidence="3 4" key="1">
    <citation type="journal article" date="2018" name="Nat. Ecol. Evol.">
        <title>Pezizomycetes genomes reveal the molecular basis of ectomycorrhizal truffle lifestyle.</title>
        <authorList>
            <person name="Murat C."/>
            <person name="Payen T."/>
            <person name="Noel B."/>
            <person name="Kuo A."/>
            <person name="Morin E."/>
            <person name="Chen J."/>
            <person name="Kohler A."/>
            <person name="Krizsan K."/>
            <person name="Balestrini R."/>
            <person name="Da Silva C."/>
            <person name="Montanini B."/>
            <person name="Hainaut M."/>
            <person name="Levati E."/>
            <person name="Barry K.W."/>
            <person name="Belfiori B."/>
            <person name="Cichocki N."/>
            <person name="Clum A."/>
            <person name="Dockter R.B."/>
            <person name="Fauchery L."/>
            <person name="Guy J."/>
            <person name="Iotti M."/>
            <person name="Le Tacon F."/>
            <person name="Lindquist E.A."/>
            <person name="Lipzen A."/>
            <person name="Malagnac F."/>
            <person name="Mello A."/>
            <person name="Molinier V."/>
            <person name="Miyauchi S."/>
            <person name="Poulain J."/>
            <person name="Riccioni C."/>
            <person name="Rubini A."/>
            <person name="Sitrit Y."/>
            <person name="Splivallo R."/>
            <person name="Traeger S."/>
            <person name="Wang M."/>
            <person name="Zifcakova L."/>
            <person name="Wipf D."/>
            <person name="Zambonelli A."/>
            <person name="Paolocci F."/>
            <person name="Nowrousian M."/>
            <person name="Ottonello S."/>
            <person name="Baldrian P."/>
            <person name="Spatafora J.W."/>
            <person name="Henrissat B."/>
            <person name="Nagy L.G."/>
            <person name="Aury J.M."/>
            <person name="Wincker P."/>
            <person name="Grigoriev I.V."/>
            <person name="Bonfante P."/>
            <person name="Martin F.M."/>
        </authorList>
    </citation>
    <scope>NUCLEOTIDE SEQUENCE [LARGE SCALE GENOMIC DNA]</scope>
    <source>
        <strain evidence="3 4">RN42</strain>
    </source>
</reference>
<evidence type="ECO:0000313" key="4">
    <source>
        <dbReference type="Proteomes" id="UP000275078"/>
    </source>
</evidence>
<organism evidence="3 4">
    <name type="scientific">Ascobolus immersus RN42</name>
    <dbReference type="NCBI Taxonomy" id="1160509"/>
    <lineage>
        <taxon>Eukaryota</taxon>
        <taxon>Fungi</taxon>
        <taxon>Dikarya</taxon>
        <taxon>Ascomycota</taxon>
        <taxon>Pezizomycotina</taxon>
        <taxon>Pezizomycetes</taxon>
        <taxon>Pezizales</taxon>
        <taxon>Ascobolaceae</taxon>
        <taxon>Ascobolus</taxon>
    </lineage>
</organism>
<protein>
    <recommendedName>
        <fullName evidence="2">Zn(2)-C6 fungal-type domain-containing protein</fullName>
    </recommendedName>
</protein>
<gene>
    <name evidence="3" type="ORF">BJ508DRAFT_414570</name>
</gene>
<dbReference type="OrthoDB" id="5401558at2759"/>
<dbReference type="GO" id="GO:0008270">
    <property type="term" value="F:zinc ion binding"/>
    <property type="evidence" value="ECO:0007669"/>
    <property type="project" value="InterPro"/>
</dbReference>
<dbReference type="CDD" id="cd00067">
    <property type="entry name" value="GAL4"/>
    <property type="match status" value="1"/>
</dbReference>
<proteinExistence type="predicted"/>
<dbReference type="InterPro" id="IPR001138">
    <property type="entry name" value="Zn2Cys6_DnaBD"/>
</dbReference>
<dbReference type="Gene3D" id="4.10.240.10">
    <property type="entry name" value="Zn(2)-C6 fungal-type DNA-binding domain"/>
    <property type="match status" value="1"/>
</dbReference>
<name>A0A3N4IB12_ASCIM</name>
<dbReference type="PROSITE" id="PS00463">
    <property type="entry name" value="ZN2_CY6_FUNGAL_1"/>
    <property type="match status" value="1"/>
</dbReference>
<dbReference type="SMART" id="SM00066">
    <property type="entry name" value="GAL4"/>
    <property type="match status" value="1"/>
</dbReference>
<dbReference type="InterPro" id="IPR036864">
    <property type="entry name" value="Zn2-C6_fun-type_DNA-bd_sf"/>
</dbReference>